<dbReference type="Proteomes" id="UP000186914">
    <property type="component" value="Unassembled WGS sequence"/>
</dbReference>
<dbReference type="Gene3D" id="3.40.250.10">
    <property type="entry name" value="Rhodanese-like domain"/>
    <property type="match status" value="1"/>
</dbReference>
<organism evidence="4 5">
    <name type="scientific">Haladaptatus litoreus</name>
    <dbReference type="NCBI Taxonomy" id="553468"/>
    <lineage>
        <taxon>Archaea</taxon>
        <taxon>Methanobacteriati</taxon>
        <taxon>Methanobacteriota</taxon>
        <taxon>Stenosarchaea group</taxon>
        <taxon>Halobacteria</taxon>
        <taxon>Halobacteriales</taxon>
        <taxon>Haladaptataceae</taxon>
        <taxon>Haladaptatus</taxon>
    </lineage>
</organism>
<dbReference type="EMBL" id="FTNO01000001">
    <property type="protein sequence ID" value="SIQ85668.1"/>
    <property type="molecule type" value="Genomic_DNA"/>
</dbReference>
<evidence type="ECO:0000313" key="5">
    <source>
        <dbReference type="Proteomes" id="UP000186914"/>
    </source>
</evidence>
<feature type="domain" description="Rhodanese" evidence="3">
    <location>
        <begin position="16"/>
        <end position="110"/>
    </location>
</feature>
<dbReference type="SMART" id="SM00450">
    <property type="entry name" value="RHOD"/>
    <property type="match status" value="1"/>
</dbReference>
<evidence type="ECO:0000313" key="4">
    <source>
        <dbReference type="EMBL" id="SIQ85668.1"/>
    </source>
</evidence>
<dbReference type="CDD" id="cd07724">
    <property type="entry name" value="POD-like_MBL-fold"/>
    <property type="match status" value="1"/>
</dbReference>
<dbReference type="Pfam" id="PF00753">
    <property type="entry name" value="Lactamase_B"/>
    <property type="match status" value="1"/>
</dbReference>
<sequence length="387" mass="42182">MVSQITADELADRFDAGESMTLIDTRPEDSFEAWHLPEAKNVPFDPREGVGDDQRDRVDEITGEKPLVTICGKGLTSTPFAFELETQGYDDVTVVKGGMEDWSKVYDVVPIATNDGNAELVVRQIQRRGKGCLGYVVGSSESGDAAVVDATRQIDVFEVAAEEAGLTISCVFDTHIHADHISGGSRLAEILDVPYYLGEKASERDVEYDYDSLEDGDIIELGDVEITALHAPGHTTEMMNYRIDSDGGDYLLTGDTLFVDSVGRTELQFGENDASEGAELLYETLHETILDLPDDTRILPGHVSVTSDGRYEGGEPGKPIQARLADLRDTLDLLQLDEESFVNRLAENAPEKPPNYETVIAINTGEDSPDSDEEATELEVGPNNCAA</sequence>
<keyword evidence="1" id="KW-0479">Metal-binding</keyword>
<evidence type="ECO:0000256" key="1">
    <source>
        <dbReference type="ARBA" id="ARBA00022723"/>
    </source>
</evidence>
<feature type="compositionally biased region" description="Acidic residues" evidence="2">
    <location>
        <begin position="367"/>
        <end position="377"/>
    </location>
</feature>
<reference evidence="5" key="1">
    <citation type="submission" date="2017-01" db="EMBL/GenBank/DDBJ databases">
        <authorList>
            <person name="Varghese N."/>
            <person name="Submissions S."/>
        </authorList>
    </citation>
    <scope>NUCLEOTIDE SEQUENCE [LARGE SCALE GENOMIC DNA]</scope>
    <source>
        <strain evidence="5">CGMCC 1.7737</strain>
    </source>
</reference>
<dbReference type="InterPro" id="IPR036873">
    <property type="entry name" value="Rhodanese-like_dom_sf"/>
</dbReference>
<dbReference type="GO" id="GO:0006749">
    <property type="term" value="P:glutathione metabolic process"/>
    <property type="evidence" value="ECO:0007669"/>
    <property type="project" value="InterPro"/>
</dbReference>
<dbReference type="InterPro" id="IPR001763">
    <property type="entry name" value="Rhodanese-like_dom"/>
</dbReference>
<dbReference type="InterPro" id="IPR051682">
    <property type="entry name" value="Mito_Persulfide_Diox"/>
</dbReference>
<dbReference type="PANTHER" id="PTHR43084:SF1">
    <property type="entry name" value="PERSULFIDE DIOXYGENASE ETHE1, MITOCHONDRIAL"/>
    <property type="match status" value="1"/>
</dbReference>
<dbReference type="RefSeq" id="WP_076427832.1">
    <property type="nucleotide sequence ID" value="NZ_FTNO01000001.1"/>
</dbReference>
<dbReference type="InterPro" id="IPR001279">
    <property type="entry name" value="Metallo-B-lactamas"/>
</dbReference>
<dbReference type="GO" id="GO:0070813">
    <property type="term" value="P:hydrogen sulfide metabolic process"/>
    <property type="evidence" value="ECO:0007669"/>
    <property type="project" value="TreeGrafter"/>
</dbReference>
<dbReference type="AlphaFoldDB" id="A0A1N6W6L3"/>
<dbReference type="SUPFAM" id="SSF56281">
    <property type="entry name" value="Metallo-hydrolase/oxidoreductase"/>
    <property type="match status" value="1"/>
</dbReference>
<dbReference type="InterPro" id="IPR036866">
    <property type="entry name" value="RibonucZ/Hydroxyglut_hydro"/>
</dbReference>
<dbReference type="InterPro" id="IPR044528">
    <property type="entry name" value="POD-like_MBL-fold"/>
</dbReference>
<dbReference type="Gene3D" id="3.60.15.10">
    <property type="entry name" value="Ribonuclease Z/Hydroxyacylglutathione hydrolase-like"/>
    <property type="match status" value="1"/>
</dbReference>
<dbReference type="GO" id="GO:0046872">
    <property type="term" value="F:metal ion binding"/>
    <property type="evidence" value="ECO:0007669"/>
    <property type="project" value="UniProtKB-KW"/>
</dbReference>
<dbReference type="OrthoDB" id="9180at2157"/>
<gene>
    <name evidence="4" type="ORF">SAMN05421858_0617</name>
</gene>
<dbReference type="CDD" id="cd00158">
    <property type="entry name" value="RHOD"/>
    <property type="match status" value="1"/>
</dbReference>
<protein>
    <submittedName>
        <fullName evidence="4">Glyoxylase, beta-lactamase superfamily II</fullName>
    </submittedName>
</protein>
<dbReference type="GO" id="GO:0050313">
    <property type="term" value="F:sulfur dioxygenase activity"/>
    <property type="evidence" value="ECO:0007669"/>
    <property type="project" value="InterPro"/>
</dbReference>
<keyword evidence="5" id="KW-1185">Reference proteome</keyword>
<name>A0A1N6W6L3_9EURY</name>
<dbReference type="PROSITE" id="PS50206">
    <property type="entry name" value="RHODANESE_3"/>
    <property type="match status" value="1"/>
</dbReference>
<dbReference type="PANTHER" id="PTHR43084">
    <property type="entry name" value="PERSULFIDE DIOXYGENASE ETHE1"/>
    <property type="match status" value="1"/>
</dbReference>
<accession>A0A1N6W6L3</accession>
<proteinExistence type="predicted"/>
<evidence type="ECO:0000259" key="3">
    <source>
        <dbReference type="PROSITE" id="PS50206"/>
    </source>
</evidence>
<dbReference type="SUPFAM" id="SSF52821">
    <property type="entry name" value="Rhodanese/Cell cycle control phosphatase"/>
    <property type="match status" value="1"/>
</dbReference>
<dbReference type="SMART" id="SM00849">
    <property type="entry name" value="Lactamase_B"/>
    <property type="match status" value="1"/>
</dbReference>
<feature type="region of interest" description="Disordered" evidence="2">
    <location>
        <begin position="362"/>
        <end position="387"/>
    </location>
</feature>
<evidence type="ECO:0000256" key="2">
    <source>
        <dbReference type="SAM" id="MobiDB-lite"/>
    </source>
</evidence>
<dbReference type="Pfam" id="PF00581">
    <property type="entry name" value="Rhodanese"/>
    <property type="match status" value="1"/>
</dbReference>